<dbReference type="GO" id="GO:0005576">
    <property type="term" value="C:extracellular region"/>
    <property type="evidence" value="ECO:0007669"/>
    <property type="project" value="UniProtKB-SubCell"/>
</dbReference>
<dbReference type="PANTHER" id="PTHR37404:SF1">
    <property type="entry name" value="HCG1796489"/>
    <property type="match status" value="1"/>
</dbReference>
<comment type="similarity">
    <text evidence="2">Belongs to the glycoprotein hormones subunit beta family.</text>
</comment>
<comment type="subcellular location">
    <subcellularLocation>
        <location evidence="1">Secreted</location>
    </subcellularLocation>
</comment>
<proteinExistence type="inferred from homology"/>
<comment type="caution">
    <text evidence="8">The sequence shown here is derived from an EMBL/GenBank/DDBJ whole genome shotgun (WGS) entry which is preliminary data.</text>
</comment>
<evidence type="ECO:0000256" key="5">
    <source>
        <dbReference type="ARBA" id="ARBA00023180"/>
    </source>
</evidence>
<evidence type="ECO:0000259" key="7">
    <source>
        <dbReference type="Pfam" id="PF00007"/>
    </source>
</evidence>
<feature type="non-terminal residue" evidence="8">
    <location>
        <position position="1"/>
    </location>
</feature>
<evidence type="ECO:0000256" key="2">
    <source>
        <dbReference type="ARBA" id="ARBA00006552"/>
    </source>
</evidence>
<keyword evidence="4" id="KW-1015">Disulfide bond</keyword>
<protein>
    <recommendedName>
        <fullName evidence="7">Glycoprotein hormone subunit beta domain-containing protein</fullName>
    </recommendedName>
</protein>
<feature type="domain" description="Glycoprotein hormone subunit beta" evidence="7">
    <location>
        <begin position="395"/>
        <end position="498"/>
    </location>
</feature>
<dbReference type="EMBL" id="JBBHLL010000524">
    <property type="protein sequence ID" value="KAK7801010.1"/>
    <property type="molecule type" value="Genomic_DNA"/>
</dbReference>
<dbReference type="GO" id="GO:0005179">
    <property type="term" value="F:hormone activity"/>
    <property type="evidence" value="ECO:0007669"/>
    <property type="project" value="InterPro"/>
</dbReference>
<dbReference type="InterPro" id="IPR029034">
    <property type="entry name" value="Cystine-knot_cytokine"/>
</dbReference>
<sequence length="509" mass="55283">GLLHRLSKSWSGFPESSPNHWPGSGWAGSVTRGNGHTTSRFLASERVRTMAGRTLALRYGSPWSPISETEVPGTWPSWHLTSSGVAHHRIPPAPFPPPTLQSTVVAPLPAAMKHDPHIWAFDEVISRWETTSGSAYTAKTHGGPCAQPKAAEYEDPGRPLGIKSLAEKLRSHQGWGVPLNTKYQISEMKAQYTGCPSLDQSAPLFAEPQPLELADHHHGGPSQALIPWTRNLELAGQPFTVSKMGVLDRLQPYLTTSARDFSRKELSGYPGQKTVTCWSCPKKPQASCHLELPPRERLARARPVPPAVPYLGALPLTLESYRPPVHPLRRLDRFCPLEAPWGGPHLKPVPGIHSVPKAYCTENSRYGSAKAELGLLLWLLLSPSAVWASRGPLRPLCQPINATLAAENEACPVCITFTTSICAGYCPSMVRILKTILPPAHQTVCTYQEQRFASVRLPGCPPGVDPVVSFPVALSCRCGPCLLSSYDCGGPKAQPLACDLPHLPGLLLL</sequence>
<dbReference type="FunFam" id="2.10.90.10:FF:000007">
    <property type="entry name" value="Luteinizing hormone beta subunit"/>
    <property type="match status" value="1"/>
</dbReference>
<dbReference type="Pfam" id="PF00007">
    <property type="entry name" value="Cys_knot"/>
    <property type="match status" value="1"/>
</dbReference>
<evidence type="ECO:0000313" key="8">
    <source>
        <dbReference type="EMBL" id="KAK7801010.1"/>
    </source>
</evidence>
<dbReference type="PROSITE" id="PS00261">
    <property type="entry name" value="GLYCO_HORMONE_BETA_1"/>
    <property type="match status" value="1"/>
</dbReference>
<dbReference type="InterPro" id="IPR053347">
    <property type="entry name" value="Axonemal_MT_stabilizer"/>
</dbReference>
<feature type="compositionally biased region" description="Polar residues" evidence="6">
    <location>
        <begin position="8"/>
        <end position="19"/>
    </location>
</feature>
<dbReference type="SUPFAM" id="SSF57501">
    <property type="entry name" value="Cystine-knot cytokines"/>
    <property type="match status" value="1"/>
</dbReference>
<evidence type="ECO:0000256" key="1">
    <source>
        <dbReference type="ARBA" id="ARBA00004613"/>
    </source>
</evidence>
<dbReference type="AlphaFoldDB" id="A0AAW0HE85"/>
<name>A0AAW0HE85_MYOGA</name>
<organism evidence="8 9">
    <name type="scientific">Myodes glareolus</name>
    <name type="common">Bank vole</name>
    <name type="synonym">Clethrionomys glareolus</name>
    <dbReference type="NCBI Taxonomy" id="447135"/>
    <lineage>
        <taxon>Eukaryota</taxon>
        <taxon>Metazoa</taxon>
        <taxon>Chordata</taxon>
        <taxon>Craniata</taxon>
        <taxon>Vertebrata</taxon>
        <taxon>Euteleostomi</taxon>
        <taxon>Mammalia</taxon>
        <taxon>Eutheria</taxon>
        <taxon>Euarchontoglires</taxon>
        <taxon>Glires</taxon>
        <taxon>Rodentia</taxon>
        <taxon>Myomorpha</taxon>
        <taxon>Muroidea</taxon>
        <taxon>Cricetidae</taxon>
        <taxon>Arvicolinae</taxon>
        <taxon>Myodes</taxon>
    </lineage>
</organism>
<reference evidence="8 9" key="1">
    <citation type="journal article" date="2023" name="bioRxiv">
        <title>Conserved and derived expression patterns and positive selection on dental genes reveal complex evolutionary context of ever-growing rodent molars.</title>
        <authorList>
            <person name="Calamari Z.T."/>
            <person name="Song A."/>
            <person name="Cohen E."/>
            <person name="Akter M."/>
            <person name="Roy R.D."/>
            <person name="Hallikas O."/>
            <person name="Christensen M.M."/>
            <person name="Li P."/>
            <person name="Marangoni P."/>
            <person name="Jernvall J."/>
            <person name="Klein O.D."/>
        </authorList>
    </citation>
    <scope>NUCLEOTIDE SEQUENCE [LARGE SCALE GENOMIC DNA]</scope>
    <source>
        <strain evidence="8">V071</strain>
    </source>
</reference>
<dbReference type="SMART" id="SM00068">
    <property type="entry name" value="GHB"/>
    <property type="match status" value="1"/>
</dbReference>
<evidence type="ECO:0000313" key="9">
    <source>
        <dbReference type="Proteomes" id="UP001488838"/>
    </source>
</evidence>
<dbReference type="InterPro" id="IPR006208">
    <property type="entry name" value="Glyco_hormone_CN"/>
</dbReference>
<keyword evidence="5" id="KW-0325">Glycoprotein</keyword>
<keyword evidence="9" id="KW-1185">Reference proteome</keyword>
<gene>
    <name evidence="8" type="ORF">U0070_012067</name>
</gene>
<feature type="region of interest" description="Disordered" evidence="6">
    <location>
        <begin position="1"/>
        <end position="33"/>
    </location>
</feature>
<dbReference type="PANTHER" id="PTHR37404">
    <property type="entry name" value="HCG1796489"/>
    <property type="match status" value="1"/>
</dbReference>
<dbReference type="InterPro" id="IPR001545">
    <property type="entry name" value="Gonadotropin_bsu"/>
</dbReference>
<feature type="region of interest" description="Disordered" evidence="6">
    <location>
        <begin position="138"/>
        <end position="157"/>
    </location>
</feature>
<accession>A0AAW0HE85</accession>
<dbReference type="CDD" id="cd00069">
    <property type="entry name" value="GHB_like"/>
    <property type="match status" value="1"/>
</dbReference>
<dbReference type="Gene3D" id="2.10.90.10">
    <property type="entry name" value="Cystine-knot cytokines"/>
    <property type="match status" value="1"/>
</dbReference>
<evidence type="ECO:0000256" key="3">
    <source>
        <dbReference type="ARBA" id="ARBA00022525"/>
    </source>
</evidence>
<dbReference type="Proteomes" id="UP001488838">
    <property type="component" value="Unassembled WGS sequence"/>
</dbReference>
<evidence type="ECO:0000256" key="6">
    <source>
        <dbReference type="SAM" id="MobiDB-lite"/>
    </source>
</evidence>
<evidence type="ECO:0000256" key="4">
    <source>
        <dbReference type="ARBA" id="ARBA00023157"/>
    </source>
</evidence>
<dbReference type="InterPro" id="IPR018245">
    <property type="entry name" value="Gonadotropin_bsu_CS"/>
</dbReference>
<keyword evidence="3" id="KW-0964">Secreted</keyword>